<evidence type="ECO:0000259" key="4">
    <source>
        <dbReference type="Pfam" id="PF06094"/>
    </source>
</evidence>
<keyword evidence="2" id="KW-0808">Transferase</keyword>
<name>A0A439CWN4_9PEZI</name>
<reference evidence="5 6" key="1">
    <citation type="submission" date="2018-12" db="EMBL/GenBank/DDBJ databases">
        <title>Draft genome sequence of Xylaria grammica IHI A82.</title>
        <authorList>
            <person name="Buettner E."/>
            <person name="Kellner H."/>
        </authorList>
    </citation>
    <scope>NUCLEOTIDE SEQUENCE [LARGE SCALE GENOMIC DNA]</scope>
    <source>
        <strain evidence="5 6">IHI A82</strain>
    </source>
</reference>
<evidence type="ECO:0000256" key="1">
    <source>
        <dbReference type="ARBA" id="ARBA00008861"/>
    </source>
</evidence>
<dbReference type="CDD" id="cd06661">
    <property type="entry name" value="GGCT_like"/>
    <property type="match status" value="1"/>
</dbReference>
<dbReference type="PANTHER" id="PTHR31544:SF4">
    <property type="entry name" value="GAMMA-GLUTAMYLCYCLOTRANSFERASE-RELATED"/>
    <property type="match status" value="1"/>
</dbReference>
<dbReference type="InterPro" id="IPR013024">
    <property type="entry name" value="GGCT-like"/>
</dbReference>
<dbReference type="AlphaFoldDB" id="A0A439CWN4"/>
<dbReference type="InterPro" id="IPR045038">
    <property type="entry name" value="AIG2-like"/>
</dbReference>
<proteinExistence type="inferred from homology"/>
<dbReference type="GO" id="GO:0016740">
    <property type="term" value="F:transferase activity"/>
    <property type="evidence" value="ECO:0007669"/>
    <property type="project" value="UniProtKB-KW"/>
</dbReference>
<keyword evidence="6" id="KW-1185">Reference proteome</keyword>
<dbReference type="EMBL" id="RYZI01000322">
    <property type="protein sequence ID" value="RWA06622.1"/>
    <property type="molecule type" value="Genomic_DNA"/>
</dbReference>
<organism evidence="5 6">
    <name type="scientific">Xylaria grammica</name>
    <dbReference type="NCBI Taxonomy" id="363999"/>
    <lineage>
        <taxon>Eukaryota</taxon>
        <taxon>Fungi</taxon>
        <taxon>Dikarya</taxon>
        <taxon>Ascomycota</taxon>
        <taxon>Pezizomycotina</taxon>
        <taxon>Sordariomycetes</taxon>
        <taxon>Xylariomycetidae</taxon>
        <taxon>Xylariales</taxon>
        <taxon>Xylariaceae</taxon>
        <taxon>Xylaria</taxon>
    </lineage>
</organism>
<evidence type="ECO:0000313" key="5">
    <source>
        <dbReference type="EMBL" id="RWA06622.1"/>
    </source>
</evidence>
<evidence type="ECO:0000256" key="3">
    <source>
        <dbReference type="ARBA" id="ARBA00030602"/>
    </source>
</evidence>
<comment type="similarity">
    <text evidence="1">Belongs to the gamma-glutamylcyclotransferase family.</text>
</comment>
<dbReference type="PANTHER" id="PTHR31544">
    <property type="entry name" value="AIG2-LIKE PROTEIN D"/>
    <property type="match status" value="1"/>
</dbReference>
<dbReference type="SUPFAM" id="SSF110857">
    <property type="entry name" value="Gamma-glutamyl cyclotransferase-like"/>
    <property type="match status" value="1"/>
</dbReference>
<dbReference type="InterPro" id="IPR036568">
    <property type="entry name" value="GGCT-like_sf"/>
</dbReference>
<evidence type="ECO:0000256" key="2">
    <source>
        <dbReference type="ARBA" id="ARBA00022679"/>
    </source>
</evidence>
<sequence>MSSAMSTLAGKRAKMAAQYGLADSPREPHPPFFTSATFKPCHMFFYGTLMDPDVLQHVTRYPTKPVMRPGWITGFKPKMASESSIKIHGMFWKVEDYQYSWALQQYETSAYRGYWCRIHVEGNSQILENSVVFVWAKKPQNPDLMDGVFDLTKWQKTHKASLFTSNKEHGATQE</sequence>
<dbReference type="Proteomes" id="UP000286045">
    <property type="component" value="Unassembled WGS sequence"/>
</dbReference>
<protein>
    <recommendedName>
        <fullName evidence="3">Putative gamma-glutamylcyclotransferase</fullName>
    </recommendedName>
</protein>
<dbReference type="Pfam" id="PF06094">
    <property type="entry name" value="GGACT"/>
    <property type="match status" value="1"/>
</dbReference>
<dbReference type="Gene3D" id="3.10.490.10">
    <property type="entry name" value="Gamma-glutamyl cyclotransferase-like"/>
    <property type="match status" value="1"/>
</dbReference>
<evidence type="ECO:0000313" key="6">
    <source>
        <dbReference type="Proteomes" id="UP000286045"/>
    </source>
</evidence>
<gene>
    <name evidence="5" type="ORF">EKO27_g8485</name>
</gene>
<feature type="domain" description="Gamma-glutamylcyclotransferase AIG2-like" evidence="4">
    <location>
        <begin position="43"/>
        <end position="143"/>
    </location>
</feature>
<comment type="caution">
    <text evidence="5">The sequence shown here is derived from an EMBL/GenBank/DDBJ whole genome shotgun (WGS) entry which is preliminary data.</text>
</comment>
<accession>A0A439CWN4</accession>
<dbReference type="InterPro" id="IPR009288">
    <property type="entry name" value="AIG2-like_dom"/>
</dbReference>